<proteinExistence type="predicted"/>
<dbReference type="Gene3D" id="3.90.920.10">
    <property type="entry name" value="DNA primase, PRIM domain"/>
    <property type="match status" value="1"/>
</dbReference>
<dbReference type="InterPro" id="IPR052171">
    <property type="entry name" value="NHEJ_LigD"/>
</dbReference>
<organism evidence="2">
    <name type="scientific">Oceanithermus profundus</name>
    <dbReference type="NCBI Taxonomy" id="187137"/>
    <lineage>
        <taxon>Bacteria</taxon>
        <taxon>Thermotogati</taxon>
        <taxon>Deinococcota</taxon>
        <taxon>Deinococci</taxon>
        <taxon>Thermales</taxon>
        <taxon>Thermaceae</taxon>
        <taxon>Oceanithermus</taxon>
    </lineage>
</organism>
<dbReference type="PANTHER" id="PTHR42705">
    <property type="entry name" value="BIFUNCTIONAL NON-HOMOLOGOUS END JOINING PROTEIN LIGD"/>
    <property type="match status" value="1"/>
</dbReference>
<dbReference type="AlphaFoldDB" id="A0A7C4ZH85"/>
<dbReference type="Proteomes" id="UP000885759">
    <property type="component" value="Unassembled WGS sequence"/>
</dbReference>
<name>A0A7C4ZH85_9DEIN</name>
<dbReference type="PANTHER" id="PTHR42705:SF2">
    <property type="entry name" value="BIFUNCTIONAL NON-HOMOLOGOUS END JOINING PROTEIN LIGD"/>
    <property type="match status" value="1"/>
</dbReference>
<dbReference type="EMBL" id="DRPZ01000218">
    <property type="protein sequence ID" value="HGY10098.1"/>
    <property type="molecule type" value="Genomic_DNA"/>
</dbReference>
<evidence type="ECO:0000259" key="1">
    <source>
        <dbReference type="Pfam" id="PF21686"/>
    </source>
</evidence>
<gene>
    <name evidence="2" type="ORF">ENK37_08635</name>
</gene>
<accession>A0A7C4ZH85</accession>
<dbReference type="InterPro" id="IPR014145">
    <property type="entry name" value="LigD_pol_dom"/>
</dbReference>
<evidence type="ECO:0000313" key="2">
    <source>
        <dbReference type="EMBL" id="HGY10098.1"/>
    </source>
</evidence>
<dbReference type="Pfam" id="PF21686">
    <property type="entry name" value="LigD_Prim-Pol"/>
    <property type="match status" value="1"/>
</dbReference>
<dbReference type="NCBIfam" id="TIGR02778">
    <property type="entry name" value="ligD_pol"/>
    <property type="match status" value="1"/>
</dbReference>
<dbReference type="CDD" id="cd04861">
    <property type="entry name" value="LigD_Pol_like"/>
    <property type="match status" value="1"/>
</dbReference>
<dbReference type="SUPFAM" id="SSF56747">
    <property type="entry name" value="Prim-pol domain"/>
    <property type="match status" value="1"/>
</dbReference>
<sequence>MGGGVGRQEVWKLAGLEVEVKNLDKVFWPAAGYTKGDLLEYYRTVAPYMLPYLRGRPLTLKMCPDGIAAGCYYRRKRPDYAPDWLPYVLHNPKTRTGRVPLVLVENEAHLIWLANQAAVEFHVWSSRTPDLAHPTWLVFDLDPGDRSSFADVLEAALLVRDELQHLGLEGWPKTSGGRGLHVFVPLEPGRYTHAQVRAWAKAFASRLSASSGGRVRLPRGATHRGKGVFVDYAQNGYGRNTAAPYTLRAKPGAPVSTPLAWDEVARGGFGPADFTMKTAPERLRTQGDLFAPVLQTVQALPRLD</sequence>
<protein>
    <submittedName>
        <fullName evidence="2">DNA polymerase domain-containing protein</fullName>
    </submittedName>
</protein>
<comment type="caution">
    <text evidence="2">The sequence shown here is derived from an EMBL/GenBank/DDBJ whole genome shotgun (WGS) entry which is preliminary data.</text>
</comment>
<reference evidence="2" key="1">
    <citation type="journal article" date="2020" name="mSystems">
        <title>Genome- and Community-Level Interaction Insights into Carbon Utilization and Element Cycling Functions of Hydrothermarchaeota in Hydrothermal Sediment.</title>
        <authorList>
            <person name="Zhou Z."/>
            <person name="Liu Y."/>
            <person name="Xu W."/>
            <person name="Pan J."/>
            <person name="Luo Z.H."/>
            <person name="Li M."/>
        </authorList>
    </citation>
    <scope>NUCLEOTIDE SEQUENCE [LARGE SCALE GENOMIC DNA]</scope>
    <source>
        <strain evidence="2">HyVt-570</strain>
    </source>
</reference>
<feature type="domain" description="DNA ligase D polymerase" evidence="1">
    <location>
        <begin position="34"/>
        <end position="290"/>
    </location>
</feature>